<dbReference type="Gene3D" id="1.20.1110.10">
    <property type="entry name" value="Calcium-transporting ATPase, transmembrane domain"/>
    <property type="match status" value="1"/>
</dbReference>
<dbReference type="PROSITE" id="PS00036">
    <property type="entry name" value="BZIP_BASIC"/>
    <property type="match status" value="1"/>
</dbReference>
<protein>
    <recommendedName>
        <fullName evidence="6">BZIP domain-containing protein</fullName>
    </recommendedName>
</protein>
<keyword evidence="8" id="KW-1185">Reference proteome</keyword>
<feature type="domain" description="BZIP" evidence="6">
    <location>
        <begin position="199"/>
        <end position="214"/>
    </location>
</feature>
<dbReference type="GO" id="GO:0045893">
    <property type="term" value="P:positive regulation of DNA-templated transcription"/>
    <property type="evidence" value="ECO:0007669"/>
    <property type="project" value="InterPro"/>
</dbReference>
<evidence type="ECO:0000256" key="3">
    <source>
        <dbReference type="ARBA" id="ARBA00023242"/>
    </source>
</evidence>
<evidence type="ECO:0000256" key="1">
    <source>
        <dbReference type="ARBA" id="ARBA00004123"/>
    </source>
</evidence>
<evidence type="ECO:0000256" key="2">
    <source>
        <dbReference type="ARBA" id="ARBA00023125"/>
    </source>
</evidence>
<accession>A0A6A3C8L5</accession>
<dbReference type="SUPFAM" id="SSF81653">
    <property type="entry name" value="Calcium ATPase, transduction domain A"/>
    <property type="match status" value="1"/>
</dbReference>
<keyword evidence="2" id="KW-0238">DNA-binding</keyword>
<keyword evidence="4" id="KW-0175">Coiled coil</keyword>
<dbReference type="Gene3D" id="2.70.150.10">
    <property type="entry name" value="Calcium-transporting ATPase, cytoplasmic transduction domain A"/>
    <property type="match status" value="1"/>
</dbReference>
<dbReference type="PANTHER" id="PTHR22952:SF390">
    <property type="entry name" value="ABSCISIC ACID-INSENSITIVE 5-LIKE PROTEIN 2"/>
    <property type="match status" value="1"/>
</dbReference>
<feature type="coiled-coil region" evidence="4">
    <location>
        <begin position="214"/>
        <end position="248"/>
    </location>
</feature>
<dbReference type="AlphaFoldDB" id="A0A6A3C8L5"/>
<dbReference type="CDD" id="cd14707">
    <property type="entry name" value="bZIP_plant_BZIP46"/>
    <property type="match status" value="1"/>
</dbReference>
<sequence>MGIQTTGSQSNGQQPLSQPSPLMRQNSWYSLTLNEVENQLGNMGKPLGNMNLDELLNNVWSNESNPSMGMDNGSISSLSSLQRQASLTLARALSGKTVNQVWSEIQQGQKRRYGEETKDREREPTLGETTLEDFLVQAGLFVADTSLAPTMELHTQQSLPLQFRLSPTPSIGTLSDTPMTGWKRDAEDTFEKSIERRLRRKIKNRESAARSRARKQARAYHNELVNKVSRLEEDNIKLKREKILLVNNDLASITQSFMTPFSSCQNVRLSSWLVDGTALGIHPRVCFIKENNVDNVATALMARLAPKTKVLRNSKWDGLEIVQSVLTDESLPITKNPGDEVFSGSNCKKCDIETVVFATGVHTFFGMTVDLVDNSNNVGRFQQVL</sequence>
<dbReference type="Proteomes" id="UP000436088">
    <property type="component" value="Unassembled WGS sequence"/>
</dbReference>
<gene>
    <name evidence="7" type="ORF">F3Y22_tig00009499pilonHSYRG00010</name>
</gene>
<evidence type="ECO:0000259" key="6">
    <source>
        <dbReference type="PROSITE" id="PS00036"/>
    </source>
</evidence>
<evidence type="ECO:0000256" key="4">
    <source>
        <dbReference type="SAM" id="Coils"/>
    </source>
</evidence>
<dbReference type="InterPro" id="IPR059000">
    <property type="entry name" value="ATPase_P-type_domA"/>
</dbReference>
<feature type="region of interest" description="Disordered" evidence="5">
    <location>
        <begin position="1"/>
        <end position="22"/>
    </location>
</feature>
<name>A0A6A3C8L5_HIBSY</name>
<keyword evidence="3" id="KW-0539">Nucleus</keyword>
<reference evidence="7" key="1">
    <citation type="submission" date="2019-09" db="EMBL/GenBank/DDBJ databases">
        <title>Draft genome information of white flower Hibiscus syriacus.</title>
        <authorList>
            <person name="Kim Y.-M."/>
        </authorList>
    </citation>
    <scope>NUCLEOTIDE SEQUENCE [LARGE SCALE GENOMIC DNA]</scope>
    <source>
        <strain evidence="7">YM2019G1</strain>
    </source>
</reference>
<dbReference type="Pfam" id="PF00122">
    <property type="entry name" value="E1-E2_ATPase"/>
    <property type="match status" value="1"/>
</dbReference>
<dbReference type="PANTHER" id="PTHR22952">
    <property type="entry name" value="CAMP-RESPONSE ELEMENT BINDING PROTEIN-RELATED"/>
    <property type="match status" value="1"/>
</dbReference>
<dbReference type="InterPro" id="IPR008250">
    <property type="entry name" value="ATPase_P-typ_transduc_dom_A_sf"/>
</dbReference>
<dbReference type="GO" id="GO:0003700">
    <property type="term" value="F:DNA-binding transcription factor activity"/>
    <property type="evidence" value="ECO:0007669"/>
    <property type="project" value="InterPro"/>
</dbReference>
<dbReference type="EMBL" id="VEPZ02000445">
    <property type="protein sequence ID" value="KAE8724887.1"/>
    <property type="molecule type" value="Genomic_DNA"/>
</dbReference>
<comment type="subcellular location">
    <subcellularLocation>
        <location evidence="1">Nucleus</location>
    </subcellularLocation>
</comment>
<dbReference type="GO" id="GO:0003677">
    <property type="term" value="F:DNA binding"/>
    <property type="evidence" value="ECO:0007669"/>
    <property type="project" value="UniProtKB-KW"/>
</dbReference>
<feature type="region of interest" description="Disordered" evidence="5">
    <location>
        <begin position="104"/>
        <end position="124"/>
    </location>
</feature>
<organism evidence="7 8">
    <name type="scientific">Hibiscus syriacus</name>
    <name type="common">Rose of Sharon</name>
    <dbReference type="NCBI Taxonomy" id="106335"/>
    <lineage>
        <taxon>Eukaryota</taxon>
        <taxon>Viridiplantae</taxon>
        <taxon>Streptophyta</taxon>
        <taxon>Embryophyta</taxon>
        <taxon>Tracheophyta</taxon>
        <taxon>Spermatophyta</taxon>
        <taxon>Magnoliopsida</taxon>
        <taxon>eudicotyledons</taxon>
        <taxon>Gunneridae</taxon>
        <taxon>Pentapetalae</taxon>
        <taxon>rosids</taxon>
        <taxon>malvids</taxon>
        <taxon>Malvales</taxon>
        <taxon>Malvaceae</taxon>
        <taxon>Malvoideae</taxon>
        <taxon>Hibiscus</taxon>
    </lineage>
</organism>
<dbReference type="Gene3D" id="1.20.5.170">
    <property type="match status" value="1"/>
</dbReference>
<proteinExistence type="predicted"/>
<dbReference type="InterPro" id="IPR046347">
    <property type="entry name" value="bZIP_sf"/>
</dbReference>
<dbReference type="InterPro" id="IPR043452">
    <property type="entry name" value="BZIP46-like"/>
</dbReference>
<dbReference type="SMART" id="SM00338">
    <property type="entry name" value="BRLZ"/>
    <property type="match status" value="1"/>
</dbReference>
<evidence type="ECO:0000313" key="7">
    <source>
        <dbReference type="EMBL" id="KAE8724887.1"/>
    </source>
</evidence>
<comment type="caution">
    <text evidence="7">The sequence shown here is derived from an EMBL/GenBank/DDBJ whole genome shotgun (WGS) entry which is preliminary data.</text>
</comment>
<dbReference type="InterPro" id="IPR004827">
    <property type="entry name" value="bZIP"/>
</dbReference>
<evidence type="ECO:0000313" key="8">
    <source>
        <dbReference type="Proteomes" id="UP000436088"/>
    </source>
</evidence>
<feature type="compositionally biased region" description="Basic and acidic residues" evidence="5">
    <location>
        <begin position="112"/>
        <end position="124"/>
    </location>
</feature>
<dbReference type="Pfam" id="PF00170">
    <property type="entry name" value="bZIP_1"/>
    <property type="match status" value="1"/>
</dbReference>
<evidence type="ECO:0000256" key="5">
    <source>
        <dbReference type="SAM" id="MobiDB-lite"/>
    </source>
</evidence>
<dbReference type="SUPFAM" id="SSF57959">
    <property type="entry name" value="Leucine zipper domain"/>
    <property type="match status" value="1"/>
</dbReference>
<dbReference type="GO" id="GO:0005634">
    <property type="term" value="C:nucleus"/>
    <property type="evidence" value="ECO:0007669"/>
    <property type="project" value="UniProtKB-SubCell"/>
</dbReference>